<dbReference type="InterPro" id="IPR052022">
    <property type="entry name" value="26kDa_periplasmic_antigen"/>
</dbReference>
<dbReference type="Gene3D" id="3.30.70.2970">
    <property type="entry name" value="Protein of unknown function (DUF541), domain 2"/>
    <property type="match status" value="1"/>
</dbReference>
<dbReference type="Gene3D" id="3.30.110.170">
    <property type="entry name" value="Protein of unknown function (DUF541), domain 1"/>
    <property type="match status" value="1"/>
</dbReference>
<proteinExistence type="predicted"/>
<evidence type="ECO:0000313" key="1">
    <source>
        <dbReference type="EMBL" id="MDV2884222.1"/>
    </source>
</evidence>
<dbReference type="GO" id="GO:0006974">
    <property type="term" value="P:DNA damage response"/>
    <property type="evidence" value="ECO:0007669"/>
    <property type="project" value="TreeGrafter"/>
</dbReference>
<evidence type="ECO:0000313" key="2">
    <source>
        <dbReference type="Proteomes" id="UP001285636"/>
    </source>
</evidence>
<comment type="caution">
    <text evidence="1">The sequence shown here is derived from an EMBL/GenBank/DDBJ whole genome shotgun (WGS) entry which is preliminary data.</text>
</comment>
<dbReference type="PANTHER" id="PTHR34387:SF1">
    <property type="entry name" value="PERIPLASMIC IMMUNOGENIC PROTEIN"/>
    <property type="match status" value="1"/>
</dbReference>
<dbReference type="AlphaFoldDB" id="A0AAJ2KTG9"/>
<accession>A0AAJ2KTG9</accession>
<dbReference type="Pfam" id="PF04402">
    <property type="entry name" value="SIMPL"/>
    <property type="match status" value="1"/>
</dbReference>
<gene>
    <name evidence="1" type="ORF">RYX45_03465</name>
</gene>
<dbReference type="EMBL" id="JAWJAY010000001">
    <property type="protein sequence ID" value="MDV2884222.1"/>
    <property type="molecule type" value="Genomic_DNA"/>
</dbReference>
<dbReference type="InterPro" id="IPR007497">
    <property type="entry name" value="SIMPL/DUF541"/>
</dbReference>
<name>A0AAJ2KTG9_ALKPS</name>
<protein>
    <submittedName>
        <fullName evidence="1">SIMPL domain-containing protein</fullName>
    </submittedName>
</protein>
<dbReference type="Proteomes" id="UP001285636">
    <property type="component" value="Unassembled WGS sequence"/>
</dbReference>
<reference evidence="1" key="1">
    <citation type="submission" date="2023-10" db="EMBL/GenBank/DDBJ databases">
        <title>Screening of Alkalihalophilus pseudofirmusBZ-TG-HK211 and Its Alleviation of Salt Stress on Rapeseed Growth.</title>
        <authorList>
            <person name="Zhao B."/>
            <person name="Guo T."/>
        </authorList>
    </citation>
    <scope>NUCLEOTIDE SEQUENCE</scope>
    <source>
        <strain evidence="1">BZ-TG-HK211</strain>
    </source>
</reference>
<dbReference type="RefSeq" id="WP_075683518.1">
    <property type="nucleotide sequence ID" value="NZ_CP144224.1"/>
</dbReference>
<dbReference type="PANTHER" id="PTHR34387">
    <property type="entry name" value="SLR1258 PROTEIN"/>
    <property type="match status" value="1"/>
</dbReference>
<organism evidence="1 2">
    <name type="scientific">Alkalihalophilus pseudofirmus</name>
    <name type="common">Bacillus pseudofirmus</name>
    <dbReference type="NCBI Taxonomy" id="79885"/>
    <lineage>
        <taxon>Bacteria</taxon>
        <taxon>Bacillati</taxon>
        <taxon>Bacillota</taxon>
        <taxon>Bacilli</taxon>
        <taxon>Bacillales</taxon>
        <taxon>Bacillaceae</taxon>
        <taxon>Alkalihalophilus</taxon>
    </lineage>
</organism>
<sequence length="206" mass="22344">MEDQLTLTVNGEGEVSVMPDQAEITLGVVTEAETVSESQQVNNDIFSAVISALNEIGIEDSQIQTITYRIEPRYDFVEGVQQFRGYEVTHMINIKVEDITQAGEVVDTAVANGANVIQSIQFTVADSTDLYRQALQLALEDAKGKAMAMTETLNVTLNETPQKIIERSGGAPVRMYDGAAFSTQATPIQAGTISVRASVEAVFSYQ</sequence>